<proteinExistence type="inferred from homology"/>
<dbReference type="PANTHER" id="PTHR30024">
    <property type="entry name" value="ALIPHATIC SULFONATES-BINDING PROTEIN-RELATED"/>
    <property type="match status" value="1"/>
</dbReference>
<dbReference type="OrthoDB" id="527543at2"/>
<dbReference type="GO" id="GO:0042626">
    <property type="term" value="F:ATPase-coupled transmembrane transporter activity"/>
    <property type="evidence" value="ECO:0007669"/>
    <property type="project" value="InterPro"/>
</dbReference>
<accession>A0A1E5QNP0</accession>
<dbReference type="Pfam" id="PF09084">
    <property type="entry name" value="NMT1"/>
    <property type="match status" value="1"/>
</dbReference>
<dbReference type="CDD" id="cd13557">
    <property type="entry name" value="PBP2_SsuA"/>
    <property type="match status" value="1"/>
</dbReference>
<evidence type="ECO:0000313" key="8">
    <source>
        <dbReference type="EMBL" id="OEJ76241.1"/>
    </source>
</evidence>
<dbReference type="AlphaFoldDB" id="A0A1E5QNP0"/>
<dbReference type="NCBIfam" id="TIGR01728">
    <property type="entry name" value="SsuA_fam"/>
    <property type="match status" value="1"/>
</dbReference>
<feature type="domain" description="Solute-binding protein family 3/N-terminal" evidence="7">
    <location>
        <begin position="60"/>
        <end position="277"/>
    </location>
</feature>
<comment type="function">
    <text evidence="5">Part of a binding-protein-dependent transport system for aliphatic sulfonates. Putative binding protein.</text>
</comment>
<keyword evidence="4" id="KW-0732">Signal</keyword>
<dbReference type="SUPFAM" id="SSF53850">
    <property type="entry name" value="Periplasmic binding protein-like II"/>
    <property type="match status" value="1"/>
</dbReference>
<evidence type="ECO:0000256" key="3">
    <source>
        <dbReference type="ARBA" id="ARBA00022448"/>
    </source>
</evidence>
<evidence type="ECO:0000256" key="4">
    <source>
        <dbReference type="ARBA" id="ARBA00022729"/>
    </source>
</evidence>
<organism evidence="8">
    <name type="scientific">Desertifilum tharense IPPAS B-1220</name>
    <dbReference type="NCBI Taxonomy" id="1781255"/>
    <lineage>
        <taxon>Bacteria</taxon>
        <taxon>Bacillati</taxon>
        <taxon>Cyanobacteriota</taxon>
        <taxon>Cyanophyceae</taxon>
        <taxon>Desertifilales</taxon>
        <taxon>Desertifilaceae</taxon>
        <taxon>Desertifilum</taxon>
    </lineage>
</organism>
<reference evidence="8" key="1">
    <citation type="submission" date="2016-09" db="EMBL/GenBank/DDBJ databases">
        <title>Draft genome of thermotolerant cyanobacterium Desertifilum sp. strain IPPAS B-1220.</title>
        <authorList>
            <person name="Sinetova M.A."/>
            <person name="Bolakhan K."/>
            <person name="Zayadan B.K."/>
            <person name="Mironov K.S."/>
            <person name="Ustinova V."/>
            <person name="Kupriyanova E.V."/>
            <person name="Sidorov R.A."/>
            <person name="Skrypnik A.N."/>
            <person name="Gogoleva N.E."/>
            <person name="Gogolev Y.V."/>
            <person name="Los D.A."/>
        </authorList>
    </citation>
    <scope>NUCLEOTIDE SEQUENCE [LARGE SCALE GENOMIC DNA]</scope>
    <source>
        <strain evidence="8">IPPAS B-1220</strain>
    </source>
</reference>
<dbReference type="STRING" id="1781255.BH720_05225"/>
<comment type="caution">
    <text evidence="8">The sequence shown here is derived from an EMBL/GenBank/DDBJ whole genome shotgun (WGS) entry which is preliminary data.</text>
</comment>
<gene>
    <name evidence="8" type="ORF">BH720_05225</name>
</gene>
<evidence type="ECO:0000256" key="5">
    <source>
        <dbReference type="ARBA" id="ARBA00055538"/>
    </source>
</evidence>
<dbReference type="InterPro" id="IPR010067">
    <property type="entry name" value="ABC_SsuA_sub-bd"/>
</dbReference>
<dbReference type="GO" id="GO:0042597">
    <property type="term" value="C:periplasmic space"/>
    <property type="evidence" value="ECO:0007669"/>
    <property type="project" value="UniProtKB-SubCell"/>
</dbReference>
<evidence type="ECO:0000256" key="1">
    <source>
        <dbReference type="ARBA" id="ARBA00004418"/>
    </source>
</evidence>
<dbReference type="InterPro" id="IPR001638">
    <property type="entry name" value="Solute-binding_3/MltF_N"/>
</dbReference>
<dbReference type="InterPro" id="IPR015168">
    <property type="entry name" value="SsuA/THI5"/>
</dbReference>
<comment type="subcellular location">
    <subcellularLocation>
        <location evidence="1">Periplasm</location>
    </subcellularLocation>
</comment>
<dbReference type="Gene3D" id="3.40.190.10">
    <property type="entry name" value="Periplasmic binding protein-like II"/>
    <property type="match status" value="2"/>
</dbReference>
<evidence type="ECO:0000256" key="2">
    <source>
        <dbReference type="ARBA" id="ARBA00010742"/>
    </source>
</evidence>
<keyword evidence="3" id="KW-0813">Transport</keyword>
<sequence>MSINDISHRFKLSRLGLWRGFQRRSIKAFALLFSLGLSLSFAIAACSPTPETANSTPAQTLRIGYQKSSTALNLLKSKGDLEKRLAPQNVSVEWNEFAAGPQMLEALNVGSIDFAYTGETPPVFAQAAGAPLVYVAYEPLGGAAEAILVRKDSPIQRVADLKGKKVALNRGSNVHYLLVRALESAGLQYSDIEPAFLPPGDARPAFEQGSVDAWVIWDPFQAAAETAMGARILVDGQGLVENRGFFLTTQNFSQQQPQLLQTLLEELQTVSEWAKNNPQNVARFLEAELGIALPALELAEKRRGYGVLPLSDEVVAGQQKIADTFLSLGLIPQPIAVKSAVAKP</sequence>
<protein>
    <recommendedName>
        <fullName evidence="6">Putative aliphatic sulfonates-binding protein</fullName>
    </recommendedName>
</protein>
<name>A0A1E5QNP0_9CYAN</name>
<evidence type="ECO:0000256" key="6">
    <source>
        <dbReference type="ARBA" id="ARBA00070228"/>
    </source>
</evidence>
<dbReference type="GO" id="GO:0016020">
    <property type="term" value="C:membrane"/>
    <property type="evidence" value="ECO:0007669"/>
    <property type="project" value="InterPro"/>
</dbReference>
<dbReference type="PANTHER" id="PTHR30024:SF42">
    <property type="entry name" value="ALIPHATIC SULFONATES-BINDING PROTEIN-RELATED"/>
    <property type="match status" value="1"/>
</dbReference>
<comment type="similarity">
    <text evidence="2">Belongs to the bacterial solute-binding protein SsuA/TauA family.</text>
</comment>
<dbReference type="EMBL" id="MJGC01000040">
    <property type="protein sequence ID" value="OEJ76241.1"/>
    <property type="molecule type" value="Genomic_DNA"/>
</dbReference>
<evidence type="ECO:0000259" key="7">
    <source>
        <dbReference type="SMART" id="SM00062"/>
    </source>
</evidence>
<dbReference type="SMART" id="SM00062">
    <property type="entry name" value="PBPb"/>
    <property type="match status" value="1"/>
</dbReference>
<dbReference type="FunFam" id="3.40.190.10:FF:000050">
    <property type="entry name" value="Sulfonate ABC transporter substrate-binding protein"/>
    <property type="match status" value="1"/>
</dbReference>